<dbReference type="Proteomes" id="UP000320735">
    <property type="component" value="Unassembled WGS sequence"/>
</dbReference>
<evidence type="ECO:0000313" key="1">
    <source>
        <dbReference type="EMBL" id="TWU13504.1"/>
    </source>
</evidence>
<comment type="caution">
    <text evidence="1">The sequence shown here is derived from an EMBL/GenBank/DDBJ whole genome shotgun (WGS) entry which is preliminary data.</text>
</comment>
<accession>A0A5C6BS31</accession>
<sequence length="83" mass="9228">MLIVVWKLLHFDVLEGIQNRRTCGKVANLTLPYIRVIAGEVLGEGCGLAVVFYSYDSSSTDTISVIQTKPTTRPRRTCLHGTF</sequence>
<proteinExistence type="predicted"/>
<dbReference type="EMBL" id="SJPP01000001">
    <property type="protein sequence ID" value="TWU13504.1"/>
    <property type="molecule type" value="Genomic_DNA"/>
</dbReference>
<protein>
    <submittedName>
        <fullName evidence="1">Uncharacterized protein</fullName>
    </submittedName>
</protein>
<evidence type="ECO:0000313" key="2">
    <source>
        <dbReference type="Proteomes" id="UP000320735"/>
    </source>
</evidence>
<organism evidence="1 2">
    <name type="scientific">Symmachiella macrocystis</name>
    <dbReference type="NCBI Taxonomy" id="2527985"/>
    <lineage>
        <taxon>Bacteria</taxon>
        <taxon>Pseudomonadati</taxon>
        <taxon>Planctomycetota</taxon>
        <taxon>Planctomycetia</taxon>
        <taxon>Planctomycetales</taxon>
        <taxon>Planctomycetaceae</taxon>
        <taxon>Symmachiella</taxon>
    </lineage>
</organism>
<gene>
    <name evidence="1" type="ORF">CA54_23390</name>
</gene>
<dbReference type="AlphaFoldDB" id="A0A5C6BS31"/>
<reference evidence="1 2" key="1">
    <citation type="submission" date="2019-02" db="EMBL/GenBank/DDBJ databases">
        <title>Deep-cultivation of Planctomycetes and their phenomic and genomic characterization uncovers novel biology.</title>
        <authorList>
            <person name="Wiegand S."/>
            <person name="Jogler M."/>
            <person name="Boedeker C."/>
            <person name="Pinto D."/>
            <person name="Vollmers J."/>
            <person name="Rivas-Marin E."/>
            <person name="Kohn T."/>
            <person name="Peeters S.H."/>
            <person name="Heuer A."/>
            <person name="Rast P."/>
            <person name="Oberbeckmann S."/>
            <person name="Bunk B."/>
            <person name="Jeske O."/>
            <person name="Meyerdierks A."/>
            <person name="Storesund J.E."/>
            <person name="Kallscheuer N."/>
            <person name="Luecker S."/>
            <person name="Lage O.M."/>
            <person name="Pohl T."/>
            <person name="Merkel B.J."/>
            <person name="Hornburger P."/>
            <person name="Mueller R.-W."/>
            <person name="Bruemmer F."/>
            <person name="Labrenz M."/>
            <person name="Spormann A.M."/>
            <person name="Op Den Camp H."/>
            <person name="Overmann J."/>
            <person name="Amann R."/>
            <person name="Jetten M.S.M."/>
            <person name="Mascher T."/>
            <person name="Medema M.H."/>
            <person name="Devos D.P."/>
            <person name="Kaster A.-K."/>
            <person name="Ovreas L."/>
            <person name="Rohde M."/>
            <person name="Galperin M.Y."/>
            <person name="Jogler C."/>
        </authorList>
    </citation>
    <scope>NUCLEOTIDE SEQUENCE [LARGE SCALE GENOMIC DNA]</scope>
    <source>
        <strain evidence="1 2">CA54</strain>
    </source>
</reference>
<keyword evidence="2" id="KW-1185">Reference proteome</keyword>
<name>A0A5C6BS31_9PLAN</name>